<evidence type="ECO:0000256" key="2">
    <source>
        <dbReference type="ARBA" id="ARBA00022516"/>
    </source>
</evidence>
<dbReference type="Gene3D" id="3.40.630.30">
    <property type="match status" value="1"/>
</dbReference>
<dbReference type="GO" id="GO:0043810">
    <property type="term" value="F:ornithine-acyl [acyl carrier protein] N-acyltransferase activity"/>
    <property type="evidence" value="ECO:0007669"/>
    <property type="project" value="UniProtKB-EC"/>
</dbReference>
<sequence length="304" mass="34069">MTHSFDAPSGEIAPVSGGFARLARFGRTPLPSNALVARFGPFEVRLATTKKEIRKAQRLRYEVFFEEGGARPDAAAKLTRRDICPYDSVCDHLLVIDLERTNRFGRPKPKIVGAYRLLRQDVAERHFGFYSQREFDVEALVRRRQGTRFLELGRACVHPRYRSKRVIELLWRGLWLYASRHRIDALIGCASLPGVDPRALAVPLSFLRHQAQAPDAWDVRPLPGREANVDILEPQEIDARSALAALPPLIKAYLRVGAKFGAGAVVDAQFGATDVFTIMPLADMEDRYAAYFGAPMERPDSVLA</sequence>
<dbReference type="EC" id="2.3.2.30" evidence="7"/>
<keyword evidence="2" id="KW-0444">Lipid biosynthesis</keyword>
<protein>
    <recommendedName>
        <fullName evidence="8">L-ornithine N(alpha)-acyltransferase</fullName>
        <ecNumber evidence="7">2.3.2.30</ecNumber>
    </recommendedName>
</protein>
<evidence type="ECO:0000256" key="3">
    <source>
        <dbReference type="ARBA" id="ARBA00022679"/>
    </source>
</evidence>
<evidence type="ECO:0000256" key="1">
    <source>
        <dbReference type="ARBA" id="ARBA00005189"/>
    </source>
</evidence>
<comment type="catalytic activity">
    <reaction evidence="10">
        <text>a (3R)-hydroxyacyl-[ACP] + L-ornithine = a lyso-ornithine lipid + holo-[ACP] + H(+)</text>
        <dbReference type="Rhea" id="RHEA:20633"/>
        <dbReference type="Rhea" id="RHEA-COMP:9685"/>
        <dbReference type="Rhea" id="RHEA-COMP:9945"/>
        <dbReference type="ChEBI" id="CHEBI:15378"/>
        <dbReference type="ChEBI" id="CHEBI:46911"/>
        <dbReference type="ChEBI" id="CHEBI:64479"/>
        <dbReference type="ChEBI" id="CHEBI:78827"/>
        <dbReference type="ChEBI" id="CHEBI:138482"/>
        <dbReference type="EC" id="2.3.2.30"/>
    </reaction>
    <physiologicalReaction direction="left-to-right" evidence="10">
        <dbReference type="Rhea" id="RHEA:20634"/>
    </physiologicalReaction>
</comment>
<comment type="caution">
    <text evidence="11">The sequence shown here is derived from an EMBL/GenBank/DDBJ whole genome shotgun (WGS) entry which is preliminary data.</text>
</comment>
<dbReference type="Proteomes" id="UP000236286">
    <property type="component" value="Unassembled WGS sequence"/>
</dbReference>
<dbReference type="GO" id="GO:0006629">
    <property type="term" value="P:lipid metabolic process"/>
    <property type="evidence" value="ECO:0007669"/>
    <property type="project" value="UniProtKB-KW"/>
</dbReference>
<dbReference type="InterPro" id="IPR016181">
    <property type="entry name" value="Acyl_CoA_acyltransferase"/>
</dbReference>
<evidence type="ECO:0000256" key="4">
    <source>
        <dbReference type="ARBA" id="ARBA00023098"/>
    </source>
</evidence>
<dbReference type="SUPFAM" id="SSF55729">
    <property type="entry name" value="Acyl-CoA N-acyltransferases (Nat)"/>
    <property type="match status" value="1"/>
</dbReference>
<dbReference type="PANTHER" id="PTHR37323:SF1">
    <property type="entry name" value="L-ORNITHINE N(ALPHA)-ACYLTRANSFERASE"/>
    <property type="match status" value="1"/>
</dbReference>
<keyword evidence="5 11" id="KW-0012">Acyltransferase</keyword>
<keyword evidence="3 11" id="KW-0808">Transferase</keyword>
<proteinExistence type="inferred from homology"/>
<comment type="function">
    <text evidence="9">Catalyzes the first step in the biosynthesis of ornithine lipids, which are phosphorus-free membrane lipids. Catalyzes the 3-hydroxyacyl-acyl carrier protein-dependent acylation of ornithine to form lyso-ornithine lipid (LOL).</text>
</comment>
<evidence type="ECO:0000256" key="8">
    <source>
        <dbReference type="ARBA" id="ARBA00039866"/>
    </source>
</evidence>
<evidence type="ECO:0000313" key="11">
    <source>
        <dbReference type="EMBL" id="PNG26539.1"/>
    </source>
</evidence>
<evidence type="ECO:0000313" key="12">
    <source>
        <dbReference type="Proteomes" id="UP000236286"/>
    </source>
</evidence>
<evidence type="ECO:0000256" key="10">
    <source>
        <dbReference type="ARBA" id="ARBA00047785"/>
    </source>
</evidence>
<evidence type="ECO:0000256" key="5">
    <source>
        <dbReference type="ARBA" id="ARBA00023315"/>
    </source>
</evidence>
<dbReference type="InterPro" id="IPR052351">
    <property type="entry name" value="Ornithine_N-alpha-AT"/>
</dbReference>
<evidence type="ECO:0000256" key="6">
    <source>
        <dbReference type="ARBA" id="ARBA00038095"/>
    </source>
</evidence>
<evidence type="ECO:0000256" key="9">
    <source>
        <dbReference type="ARBA" id="ARBA00045724"/>
    </source>
</evidence>
<keyword evidence="4" id="KW-0443">Lipid metabolism</keyword>
<accession>A0A2J7TIG3</accession>
<dbReference type="RefSeq" id="WP_102843135.1">
    <property type="nucleotide sequence ID" value="NZ_PDZR01000006.1"/>
</dbReference>
<dbReference type="Pfam" id="PF13444">
    <property type="entry name" value="Acetyltransf_5"/>
    <property type="match status" value="1"/>
</dbReference>
<dbReference type="AlphaFoldDB" id="A0A2J7TIG3"/>
<comment type="pathway">
    <text evidence="1">Lipid metabolism.</text>
</comment>
<evidence type="ECO:0000256" key="7">
    <source>
        <dbReference type="ARBA" id="ARBA00039058"/>
    </source>
</evidence>
<reference evidence="11 12" key="1">
    <citation type="submission" date="2017-10" db="EMBL/GenBank/DDBJ databases">
        <title>Genome announcement of Methylocella silvestris TVC from permafrost.</title>
        <authorList>
            <person name="Wang J."/>
            <person name="Geng K."/>
            <person name="Ul-Haque F."/>
            <person name="Crombie A.T."/>
            <person name="Street L.E."/>
            <person name="Wookey P.A."/>
            <person name="Murrell J.C."/>
            <person name="Pratscher J."/>
        </authorList>
    </citation>
    <scope>NUCLEOTIDE SEQUENCE [LARGE SCALE GENOMIC DNA]</scope>
    <source>
        <strain evidence="11 12">TVC</strain>
    </source>
</reference>
<name>A0A2J7TIG3_METSI</name>
<dbReference type="EMBL" id="PDZR01000006">
    <property type="protein sequence ID" value="PNG26539.1"/>
    <property type="molecule type" value="Genomic_DNA"/>
</dbReference>
<dbReference type="OrthoDB" id="9787072at2"/>
<gene>
    <name evidence="11" type="ORF">CR492_07540</name>
</gene>
<dbReference type="PANTHER" id="PTHR37323">
    <property type="entry name" value="GCN5-RELATED N-ACETYLTRANSFERASE"/>
    <property type="match status" value="1"/>
</dbReference>
<organism evidence="11 12">
    <name type="scientific">Methylocella silvestris</name>
    <dbReference type="NCBI Taxonomy" id="199596"/>
    <lineage>
        <taxon>Bacteria</taxon>
        <taxon>Pseudomonadati</taxon>
        <taxon>Pseudomonadota</taxon>
        <taxon>Alphaproteobacteria</taxon>
        <taxon>Hyphomicrobiales</taxon>
        <taxon>Beijerinckiaceae</taxon>
        <taxon>Methylocella</taxon>
    </lineage>
</organism>
<comment type="similarity">
    <text evidence="6">Belongs to the acetyltransferase family. OlsB subfamily.</text>
</comment>